<comment type="caution">
    <text evidence="1">The sequence shown here is derived from an EMBL/GenBank/DDBJ whole genome shotgun (WGS) entry which is preliminary data.</text>
</comment>
<dbReference type="PANTHER" id="PTHR47204:SF1">
    <property type="entry name" value="RIBONUCLEASE H2 SUBUNIT C"/>
    <property type="match status" value="1"/>
</dbReference>
<dbReference type="OrthoDB" id="6222486at2759"/>
<dbReference type="Pfam" id="PF08615">
    <property type="entry name" value="RNase_H2_suC"/>
    <property type="match status" value="1"/>
</dbReference>
<protein>
    <submittedName>
        <fullName evidence="1">Uncharacterized protein</fullName>
    </submittedName>
</protein>
<dbReference type="GO" id="GO:0032299">
    <property type="term" value="C:ribonuclease H2 complex"/>
    <property type="evidence" value="ECO:0007669"/>
    <property type="project" value="InterPro"/>
</dbReference>
<dbReference type="PANTHER" id="PTHR47204">
    <property type="entry name" value="OS02G0168900 PROTEIN"/>
    <property type="match status" value="1"/>
</dbReference>
<gene>
    <name evidence="1" type="ORF">LSUB1_G007319</name>
</gene>
<dbReference type="Gene3D" id="2.40.128.680">
    <property type="match status" value="1"/>
</dbReference>
<name>A0A8H8RDH0_9HELO</name>
<evidence type="ECO:0000313" key="1">
    <source>
        <dbReference type="EMBL" id="TVY32132.1"/>
    </source>
</evidence>
<keyword evidence="2" id="KW-1185">Reference proteome</keyword>
<dbReference type="CDD" id="cd09271">
    <property type="entry name" value="RNase_H2-C"/>
    <property type="match status" value="1"/>
</dbReference>
<dbReference type="Proteomes" id="UP000462212">
    <property type="component" value="Unassembled WGS sequence"/>
</dbReference>
<dbReference type="InterPro" id="IPR013924">
    <property type="entry name" value="RNase_H2_suC"/>
</dbReference>
<organism evidence="1 2">
    <name type="scientific">Lachnellula subtilissima</name>
    <dbReference type="NCBI Taxonomy" id="602034"/>
    <lineage>
        <taxon>Eukaryota</taxon>
        <taxon>Fungi</taxon>
        <taxon>Dikarya</taxon>
        <taxon>Ascomycota</taxon>
        <taxon>Pezizomycotina</taxon>
        <taxon>Leotiomycetes</taxon>
        <taxon>Helotiales</taxon>
        <taxon>Lachnaceae</taxon>
        <taxon>Lachnellula</taxon>
    </lineage>
</organism>
<proteinExistence type="predicted"/>
<dbReference type="EMBL" id="QGMJ01001138">
    <property type="protein sequence ID" value="TVY32132.1"/>
    <property type="molecule type" value="Genomic_DNA"/>
</dbReference>
<reference evidence="1 2" key="1">
    <citation type="submission" date="2018-05" db="EMBL/GenBank/DDBJ databases">
        <title>Genome sequencing and assembly of the regulated plant pathogen Lachnellula willkommii and related sister species for the development of diagnostic species identification markers.</title>
        <authorList>
            <person name="Giroux E."/>
            <person name="Bilodeau G."/>
        </authorList>
    </citation>
    <scope>NUCLEOTIDE SEQUENCE [LARGE SCALE GENOMIC DNA]</scope>
    <source>
        <strain evidence="1 2">CBS 197.66</strain>
    </source>
</reference>
<sequence>MLAIQKSKSHKGQCSPNILPCRVNHNGPVNASKRYWEVRTSVDNKPTSYFRGRKLHGKKLKIPKGYQGIVVSRTDKILPAGGDGDGEGEESPEVKVMEEQAGFAELMVWGHEALPDGLADPYVRGVEEWVAFCGTGTLFIHYRMMMRKSKRKAKRKMQGEVRNK</sequence>
<evidence type="ECO:0000313" key="2">
    <source>
        <dbReference type="Proteomes" id="UP000462212"/>
    </source>
</evidence>
<dbReference type="GO" id="GO:0006401">
    <property type="term" value="P:RNA catabolic process"/>
    <property type="evidence" value="ECO:0007669"/>
    <property type="project" value="InterPro"/>
</dbReference>
<accession>A0A8H8RDH0</accession>
<dbReference type="AlphaFoldDB" id="A0A8H8RDH0"/>